<name>A0A0P1BL02_9BASI</name>
<dbReference type="Proteomes" id="UP000054845">
    <property type="component" value="Unassembled WGS sequence"/>
</dbReference>
<keyword evidence="2" id="KW-1185">Reference proteome</keyword>
<sequence>MDVQLKEDLAHVTLRQRHQVLVRYTKNLLNNISGHSPLLFDDLLLRISSASGVAFCLRAFKQVDWCLDALLVSRQRALDSRVDEAAVKTFVDIWKKRNQAEDLMRGIAARLELDPHESLLFALYRALSARSASLLVKGLSKIKYAVHRAEDTRIPAIELLVVRLAQDVLQVDALSKLLPVCTASSIENLLWTLDDEILLRLDQICLVLLVEAQPHAIIGWIESTDSKRTPERASFRQNLIAKVCVAQSSFRSENASIGLAFTMRLIKGQVAEAKVDQLSVETILKAVGSQRQGSTKHQLDLCNAYFASSLSQETAVLQTKGSLNKTLLKRAVRVIKLLFARDEAEDARAASRLLECLPSTPSSTYLKNLTEDRLLRFPRPLRPRLIAILNKGPKATWQDLLESVDEGTMVRLDLLRMLDTAHALELVDALQSKGGTWPVRCAGSWAPKRITLGRTRVTKLDQLSLRAKGRFVLSCARLVITAAGSASDEPWSEVAKRKDTYTEKDPALRAGKAIVESFLRGAKHHAYIEELLVKRAKSGERRGHHCVVALCLALVSGDAEMVLKTFGALLDRCRRDADARLALSSVIHVPGGLSEGLAIIFPVIGDACLDKLVAYAASRQKEPDFNEQETMAWEHFLSEVLKRRIEAVLEGDDAVILDGLLAPLQNVDKSMRHCRGVTVTPHDAARLPLIGSWLDCLTKKEWNMCSSNRRAFIQSQKNPSVFRTLVTRIVEPSENFMSLYTFARQYANASAALEDADGGESEVIDEQAEVRLWKWGLSEETNAQEIRRRWEHGTPGQKRRLISLLALQSGLLRRALHPILGRYSARQLYVDELEIDPQVFTTLRVRARDLWLDARRPRYRTSAQSLSRLTDLIRLDVHASDHPEVPQQWQDATRLGSELFVAAPETEDDMDVKQGGNWQEDLEEMVALGHIEVEQVLFAASKITNFHETLVPMLKLKILAILARASNPALLLPESKAILLDTDLSAWHRSLCLNLSILKKLRRPVARGWMLTLYKACQHAMQYHRLSEKDKSAPPPVKVSTAKALVERARDSGIFDPDETIDFALLVLEMMPHIDVYLLVANLFVQLSLKGIALERSSVLVALLIRRQPMEHRSGLFDKTFNLQPCPPDQQKEVTSLFCNATRSQLDLSDRAIVQYNSTMYLPSLEAISEAYQAELVPLIHQDSSSELQHILRVYKTPIEALNQGTRPHLIAAIARAGGDGAEAFLGLLYQASRCIRTMQRQVDQIKDEDLSAEQKHGLDRLRCVNSRRWMRAGMVQTICRALRSTLEDETLRRASSSASDRLINLLVQIAGPYIEQSERNTPITIVRELVHLHLAKPAERGEVLKAARCILSQTQKAARYSTSTKLDLELHAGVYAMEWSLLGCVSISEQAATTIDLFERFVKVAQGYAGAAAFRRAFKLFEFQTGHAGHLFDHGTDNKGWHARLGLMQRLIAHARRHPDEAARQFIMDRLIDWSEVLVKVRLPAEKVAQVKSFVQKMQDGWSELDLQVELMIRSANLLQKEEWSHTVA</sequence>
<evidence type="ECO:0000313" key="1">
    <source>
        <dbReference type="EMBL" id="CEH16828.1"/>
    </source>
</evidence>
<dbReference type="EMBL" id="CCYA01000391">
    <property type="protein sequence ID" value="CEH16828.1"/>
    <property type="molecule type" value="Genomic_DNA"/>
</dbReference>
<dbReference type="OrthoDB" id="10300394at2759"/>
<protein>
    <submittedName>
        <fullName evidence="1">Uncharacterized protein</fullName>
    </submittedName>
</protein>
<organism evidence="1 2">
    <name type="scientific">Ceraceosorus bombacis</name>
    <dbReference type="NCBI Taxonomy" id="401625"/>
    <lineage>
        <taxon>Eukaryota</taxon>
        <taxon>Fungi</taxon>
        <taxon>Dikarya</taxon>
        <taxon>Basidiomycota</taxon>
        <taxon>Ustilaginomycotina</taxon>
        <taxon>Exobasidiomycetes</taxon>
        <taxon>Ceraceosorales</taxon>
        <taxon>Ceraceosoraceae</taxon>
        <taxon>Ceraceosorus</taxon>
    </lineage>
</organism>
<evidence type="ECO:0000313" key="2">
    <source>
        <dbReference type="Proteomes" id="UP000054845"/>
    </source>
</evidence>
<accession>A0A0P1BL02</accession>
<reference evidence="2" key="1">
    <citation type="submission" date="2014-09" db="EMBL/GenBank/DDBJ databases">
        <authorList>
            <person name="Sharma Rahul"/>
            <person name="Thines Marco"/>
        </authorList>
    </citation>
    <scope>NUCLEOTIDE SEQUENCE [LARGE SCALE GENOMIC DNA]</scope>
</reference>
<proteinExistence type="predicted"/>